<dbReference type="EMBL" id="WLYK01000007">
    <property type="protein sequence ID" value="MTD15763.1"/>
    <property type="molecule type" value="Genomic_DNA"/>
</dbReference>
<dbReference type="InterPro" id="IPR042188">
    <property type="entry name" value="MmgE/PrpD_sf_2"/>
</dbReference>
<dbReference type="InterPro" id="IPR045336">
    <property type="entry name" value="MmgE_PrpD_N"/>
</dbReference>
<evidence type="ECO:0000313" key="4">
    <source>
        <dbReference type="EMBL" id="MTD15763.1"/>
    </source>
</evidence>
<dbReference type="InterPro" id="IPR036148">
    <property type="entry name" value="MmgE/PrpD_sf"/>
</dbReference>
<dbReference type="Pfam" id="PF03972">
    <property type="entry name" value="MmgE_PrpD_N"/>
    <property type="match status" value="1"/>
</dbReference>
<name>A0A7K1FR95_9ACTN</name>
<keyword evidence="5" id="KW-1185">Reference proteome</keyword>
<accession>A0A7K1FR95</accession>
<evidence type="ECO:0000259" key="2">
    <source>
        <dbReference type="Pfam" id="PF03972"/>
    </source>
</evidence>
<dbReference type="RefSeq" id="WP_154769782.1">
    <property type="nucleotide sequence ID" value="NZ_WLYK01000007.1"/>
</dbReference>
<dbReference type="Gene3D" id="3.30.1330.120">
    <property type="entry name" value="2-methylcitrate dehydratase PrpD"/>
    <property type="match status" value="1"/>
</dbReference>
<dbReference type="SUPFAM" id="SSF103378">
    <property type="entry name" value="2-methylcitrate dehydratase PrpD"/>
    <property type="match status" value="1"/>
</dbReference>
<dbReference type="Pfam" id="PF19305">
    <property type="entry name" value="MmgE_PrpD_C"/>
    <property type="match status" value="1"/>
</dbReference>
<proteinExistence type="inferred from homology"/>
<gene>
    <name evidence="4" type="ORF">GIS00_17655</name>
</gene>
<comment type="caution">
    <text evidence="4">The sequence shown here is derived from an EMBL/GenBank/DDBJ whole genome shotgun (WGS) entry which is preliminary data.</text>
</comment>
<organism evidence="4 5">
    <name type="scientific">Nakamurella alba</name>
    <dbReference type="NCBI Taxonomy" id="2665158"/>
    <lineage>
        <taxon>Bacteria</taxon>
        <taxon>Bacillati</taxon>
        <taxon>Actinomycetota</taxon>
        <taxon>Actinomycetes</taxon>
        <taxon>Nakamurellales</taxon>
        <taxon>Nakamurellaceae</taxon>
        <taxon>Nakamurella</taxon>
    </lineage>
</organism>
<dbReference type="AlphaFoldDB" id="A0A7K1FR95"/>
<dbReference type="Gene3D" id="1.10.4100.10">
    <property type="entry name" value="2-methylcitrate dehydratase PrpD"/>
    <property type="match status" value="1"/>
</dbReference>
<evidence type="ECO:0000256" key="1">
    <source>
        <dbReference type="ARBA" id="ARBA00006174"/>
    </source>
</evidence>
<dbReference type="Proteomes" id="UP000460221">
    <property type="component" value="Unassembled WGS sequence"/>
</dbReference>
<comment type="similarity">
    <text evidence="1">Belongs to the PrpD family.</text>
</comment>
<sequence>MTVSLPGPTAGAAQELPDAGLVDALAGFATDALRRGIPDEVATSVQGRLLDVLGLCVAALPLPTSAAALDFVRDQGGPARALAIGAGRTSASWAAFGNGVLAHSLDYDDTHLPSVLHPSASVVPAALAAAQAADADGDTLLTAIAVGIEVCIRIGMAGYDQNAGANLWFDHGQHATSICGALGSAAAAAVAGAPAGMPDAEVRDIVAHALAVAASTASGIIEANRTGGTVKRLHCGWAAHSGVVAADLARRGLTGPPTALEGRFGLFEAFLRDAADPAAVIAGLGTDWAVPGVFFKPYPANHFTHTVVDAGRELAAQGLRPGDVAAVEIGVPSAIVRTIGEPLEVKQRPETAYQAQFSGPYAFAVGLFGGSGLGAGLSDYTDALAQDPARRALMATVTVRGDATCDAIYPHQFPAIARVRTVDGRELTVQVLENRGGPGNPLTDAELRTKFTDNCTAGGLGAGAATAISDAVFQLPGAGLDALDAALTAVPDTAS</sequence>
<reference evidence="4 5" key="1">
    <citation type="submission" date="2019-11" db="EMBL/GenBank/DDBJ databases">
        <authorList>
            <person name="Jiang L.-Q."/>
        </authorList>
    </citation>
    <scope>NUCLEOTIDE SEQUENCE [LARGE SCALE GENOMIC DNA]</scope>
    <source>
        <strain evidence="4 5">YIM 132087</strain>
    </source>
</reference>
<evidence type="ECO:0000313" key="5">
    <source>
        <dbReference type="Proteomes" id="UP000460221"/>
    </source>
</evidence>
<protein>
    <submittedName>
        <fullName evidence="4">MmgE/PrpD family protein</fullName>
    </submittedName>
</protein>
<feature type="domain" description="MmgE/PrpD C-terminal" evidence="3">
    <location>
        <begin position="298"/>
        <end position="456"/>
    </location>
</feature>
<dbReference type="InterPro" id="IPR045337">
    <property type="entry name" value="MmgE_PrpD_C"/>
</dbReference>
<evidence type="ECO:0000259" key="3">
    <source>
        <dbReference type="Pfam" id="PF19305"/>
    </source>
</evidence>
<dbReference type="GO" id="GO:0016829">
    <property type="term" value="F:lyase activity"/>
    <property type="evidence" value="ECO:0007669"/>
    <property type="project" value="InterPro"/>
</dbReference>
<feature type="domain" description="MmgE/PrpD N-terminal" evidence="2">
    <location>
        <begin position="24"/>
        <end position="273"/>
    </location>
</feature>
<dbReference type="PANTHER" id="PTHR16943">
    <property type="entry name" value="2-METHYLCITRATE DEHYDRATASE-RELATED"/>
    <property type="match status" value="1"/>
</dbReference>
<dbReference type="InterPro" id="IPR042183">
    <property type="entry name" value="MmgE/PrpD_sf_1"/>
</dbReference>
<dbReference type="InterPro" id="IPR005656">
    <property type="entry name" value="MmgE_PrpD"/>
</dbReference>
<dbReference type="PANTHER" id="PTHR16943:SF8">
    <property type="entry name" value="2-METHYLCITRATE DEHYDRATASE"/>
    <property type="match status" value="1"/>
</dbReference>